<feature type="compositionally biased region" description="Polar residues" evidence="10">
    <location>
        <begin position="1"/>
        <end position="20"/>
    </location>
</feature>
<feature type="coiled-coil region" evidence="9">
    <location>
        <begin position="177"/>
        <end position="225"/>
    </location>
</feature>
<keyword evidence="8" id="KW-0966">Cell projection</keyword>
<evidence type="ECO:0000256" key="5">
    <source>
        <dbReference type="ARBA" id="ARBA00022846"/>
    </source>
</evidence>
<dbReference type="OrthoDB" id="313308at2759"/>
<evidence type="ECO:0000256" key="10">
    <source>
        <dbReference type="SAM" id="MobiDB-lite"/>
    </source>
</evidence>
<dbReference type="Proteomes" id="UP000316079">
    <property type="component" value="Unassembled WGS sequence"/>
</dbReference>
<feature type="region of interest" description="Disordered" evidence="10">
    <location>
        <begin position="1"/>
        <end position="43"/>
    </location>
</feature>
<keyword evidence="5" id="KW-0282">Flagellum</keyword>
<sequence>MATELQAQHQTQSGVYTFSSRPRAVPSRPKYRPAPLPNEEQSSYGNIMYDRRVVRGNTYAQHILPSVSVHKERLQGSIPYSLLTFDSAERKAKVRGRRKRRRRGRARLTKRMTVPLGPDGTNRSVPEARPSRNEDDRCDVQEVSSSTGSLEESEMLDHAGDDLTEIIQVANSGNEQLKQLQAAVEKRNEIISQLSKNLQVALQSRDQVQLEAQQLTDQIQALQQQLQQV</sequence>
<comment type="similarity">
    <text evidence="2">Belongs to the flagellar radial spoke RSP3 family.</text>
</comment>
<keyword evidence="4" id="KW-0597">Phosphoprotein</keyword>
<keyword evidence="12" id="KW-1185">Reference proteome</keyword>
<evidence type="ECO:0000256" key="1">
    <source>
        <dbReference type="ARBA" id="ARBA00004611"/>
    </source>
</evidence>
<evidence type="ECO:0000256" key="6">
    <source>
        <dbReference type="ARBA" id="ARBA00023069"/>
    </source>
</evidence>
<feature type="region of interest" description="Disordered" evidence="10">
    <location>
        <begin position="93"/>
        <end position="154"/>
    </location>
</feature>
<evidence type="ECO:0000256" key="4">
    <source>
        <dbReference type="ARBA" id="ARBA00022553"/>
    </source>
</evidence>
<evidence type="ECO:0000256" key="8">
    <source>
        <dbReference type="ARBA" id="ARBA00023273"/>
    </source>
</evidence>
<comment type="subcellular location">
    <subcellularLocation>
        <location evidence="1">Cytoplasm</location>
        <location evidence="1">Cytoskeleton</location>
        <location evidence="1">Flagellum axoneme</location>
    </subcellularLocation>
</comment>
<reference evidence="11 12" key="1">
    <citation type="journal article" date="2019" name="Sci. Data">
        <title>Hybrid genome assembly and annotation of Danionella translucida.</title>
        <authorList>
            <person name="Kadobianskyi M."/>
            <person name="Schulze L."/>
            <person name="Schuelke M."/>
            <person name="Judkewitz B."/>
        </authorList>
    </citation>
    <scope>NUCLEOTIDE SEQUENCE [LARGE SCALE GENOMIC DNA]</scope>
    <source>
        <strain evidence="11 12">Bolton</strain>
    </source>
</reference>
<accession>A0A553Q8R8</accession>
<dbReference type="PANTHER" id="PTHR21648">
    <property type="entry name" value="FLAGELLAR RADIAL SPOKE PROTEIN 3"/>
    <property type="match status" value="1"/>
</dbReference>
<feature type="compositionally biased region" description="Basic and acidic residues" evidence="10">
    <location>
        <begin position="129"/>
        <end position="140"/>
    </location>
</feature>
<dbReference type="PANTHER" id="PTHR21648:SF0">
    <property type="entry name" value="RADIAL SPOKE HEAD PROTEIN 3 HOMOLOG"/>
    <property type="match status" value="1"/>
</dbReference>
<gene>
    <name evidence="11" type="ORF">DNTS_016130</name>
</gene>
<keyword evidence="6" id="KW-0969">Cilium</keyword>
<keyword evidence="9" id="KW-0175">Coiled coil</keyword>
<evidence type="ECO:0000313" key="12">
    <source>
        <dbReference type="Proteomes" id="UP000316079"/>
    </source>
</evidence>
<evidence type="ECO:0000256" key="2">
    <source>
        <dbReference type="ARBA" id="ARBA00006737"/>
    </source>
</evidence>
<dbReference type="EMBL" id="SRMA01026226">
    <property type="protein sequence ID" value="TRY86326.1"/>
    <property type="molecule type" value="Genomic_DNA"/>
</dbReference>
<feature type="compositionally biased region" description="Basic residues" evidence="10">
    <location>
        <begin position="93"/>
        <end position="110"/>
    </location>
</feature>
<proteinExistence type="inferred from homology"/>
<organism evidence="11 12">
    <name type="scientific">Danionella cerebrum</name>
    <dbReference type="NCBI Taxonomy" id="2873325"/>
    <lineage>
        <taxon>Eukaryota</taxon>
        <taxon>Metazoa</taxon>
        <taxon>Chordata</taxon>
        <taxon>Craniata</taxon>
        <taxon>Vertebrata</taxon>
        <taxon>Euteleostomi</taxon>
        <taxon>Actinopterygii</taxon>
        <taxon>Neopterygii</taxon>
        <taxon>Teleostei</taxon>
        <taxon>Ostariophysi</taxon>
        <taxon>Cypriniformes</taxon>
        <taxon>Danionidae</taxon>
        <taxon>Danioninae</taxon>
        <taxon>Danionella</taxon>
    </lineage>
</organism>
<protein>
    <submittedName>
        <fullName evidence="11">Uncharacterized protein</fullName>
    </submittedName>
</protein>
<dbReference type="STRING" id="623744.A0A553Q8R8"/>
<keyword evidence="3" id="KW-0963">Cytoplasm</keyword>
<keyword evidence="7" id="KW-0206">Cytoskeleton</keyword>
<evidence type="ECO:0000256" key="9">
    <source>
        <dbReference type="SAM" id="Coils"/>
    </source>
</evidence>
<comment type="caution">
    <text evidence="11">The sequence shown here is derived from an EMBL/GenBank/DDBJ whole genome shotgun (WGS) entry which is preliminary data.</text>
</comment>
<name>A0A553Q8R8_9TELE</name>
<dbReference type="GO" id="GO:0005929">
    <property type="term" value="C:cilium"/>
    <property type="evidence" value="ECO:0007669"/>
    <property type="project" value="TreeGrafter"/>
</dbReference>
<evidence type="ECO:0000256" key="3">
    <source>
        <dbReference type="ARBA" id="ARBA00022490"/>
    </source>
</evidence>
<dbReference type="AlphaFoldDB" id="A0A553Q8R8"/>
<evidence type="ECO:0000313" key="11">
    <source>
        <dbReference type="EMBL" id="TRY86326.1"/>
    </source>
</evidence>
<evidence type="ECO:0000256" key="7">
    <source>
        <dbReference type="ARBA" id="ARBA00023212"/>
    </source>
</evidence>
<dbReference type="InterPro" id="IPR009290">
    <property type="entry name" value="Radial_spoke_3"/>
</dbReference>